<reference evidence="1" key="1">
    <citation type="submission" date="2021-02" db="EMBL/GenBank/DDBJ databases">
        <authorList>
            <person name="Nowell W R."/>
        </authorList>
    </citation>
    <scope>NUCLEOTIDE SEQUENCE</scope>
</reference>
<feature type="non-terminal residue" evidence="1">
    <location>
        <position position="1"/>
    </location>
</feature>
<dbReference type="Proteomes" id="UP000681722">
    <property type="component" value="Unassembled WGS sequence"/>
</dbReference>
<feature type="non-terminal residue" evidence="1">
    <location>
        <position position="63"/>
    </location>
</feature>
<evidence type="ECO:0000313" key="1">
    <source>
        <dbReference type="EMBL" id="CAF1638282.1"/>
    </source>
</evidence>
<organism evidence="1 3">
    <name type="scientific">Didymodactylos carnosus</name>
    <dbReference type="NCBI Taxonomy" id="1234261"/>
    <lineage>
        <taxon>Eukaryota</taxon>
        <taxon>Metazoa</taxon>
        <taxon>Spiralia</taxon>
        <taxon>Gnathifera</taxon>
        <taxon>Rotifera</taxon>
        <taxon>Eurotatoria</taxon>
        <taxon>Bdelloidea</taxon>
        <taxon>Philodinida</taxon>
        <taxon>Philodinidae</taxon>
        <taxon>Didymodactylos</taxon>
    </lineage>
</organism>
<evidence type="ECO:0000313" key="3">
    <source>
        <dbReference type="Proteomes" id="UP000663829"/>
    </source>
</evidence>
<dbReference type="AlphaFoldDB" id="A0A816DSD5"/>
<dbReference type="EMBL" id="CAJNOQ010046273">
    <property type="protein sequence ID" value="CAF1638282.1"/>
    <property type="molecule type" value="Genomic_DNA"/>
</dbReference>
<proteinExistence type="predicted"/>
<sequence length="63" mass="7002">DTLNKPSVSVKTCYPDVVKNGLEHLNQPTSTDKSLAMQYSRPQSYHLSNLPASILSQLDSIRN</sequence>
<protein>
    <submittedName>
        <fullName evidence="1">Uncharacterized protein</fullName>
    </submittedName>
</protein>
<accession>A0A816DSD5</accession>
<dbReference type="Proteomes" id="UP000663829">
    <property type="component" value="Unassembled WGS sequence"/>
</dbReference>
<evidence type="ECO:0000313" key="2">
    <source>
        <dbReference type="EMBL" id="CAF4546480.1"/>
    </source>
</evidence>
<dbReference type="EMBL" id="CAJOBC010114812">
    <property type="protein sequence ID" value="CAF4546480.1"/>
    <property type="molecule type" value="Genomic_DNA"/>
</dbReference>
<keyword evidence="3" id="KW-1185">Reference proteome</keyword>
<name>A0A816DSD5_9BILA</name>
<comment type="caution">
    <text evidence="1">The sequence shown here is derived from an EMBL/GenBank/DDBJ whole genome shotgun (WGS) entry which is preliminary data.</text>
</comment>
<gene>
    <name evidence="1" type="ORF">GPM918_LOCUS44781</name>
    <name evidence="2" type="ORF">SRO942_LOCUS46812</name>
</gene>